<accession>A0A6G0U4E2</accession>
<sequence length="799" mass="91411">MSQKRKKPEVGTSNSLFKYISVKPKISTINEPPSPQKHFASPSSPSPSTSDIVGNYENLSSFDISLFVNKKLDDKQKIQVLQNVWVPDNNYNFPNQQIGNQKRKFNILWLTKYKWLTYSKIEDSAFCKVCVLFSPSEAGYSSNQSLHTFVKKGYNNWKKGLEKFEKHGNLNYHKEANLKADHFMDVMLGKILSVDKQIDKFHHQQTLENQEKLKPIIKTIILCGRQCLPLRAHRDYGTFNIDQEPECNEGNFRALLRARIDSGDTNLKQHLMTCGKNSTYISWNIQNQIIDACDEVILTKLVTKINNAKCFTILADETSDISSIEQFALCIRYIESTDVNNFKIVEHFLKFVPVESTSGQNLADVLLTTLNSCGININYLRGQGYDGAAAMSGKFKGVQARIIEKYPTALYVHCVSHSLNLALSNAVDIVPIRNSFGVIEKVYTFFNTPKRQIILKNQIQLLVPDINKTKLVQLCPTRWIERHDSIIVFNQLLLPVVAALEEIQLWNCKDSSSGAFLLLNGIRQSTFIISLLCSEKLLAYTLPISKILQTTDIDLTTAVNQVESVVSILRRLRSNVDNEFKQLFLEAQEIASNLDLTMSIPRLTKHQTKRCNTPSESIEEYYRRSIFIPWVDSFLNSLSDRFLKHKNLLTSYKCLLPTGRNPTDEQISSFKNLFDFYEKDTQQINFSVAKAEFELWYEKFKNCGYTLPLNAIDGLNLCDINIFESVFILLKIFATLPVSTSTAERSFSTLRRIKTYLRNTMGQSRLNGLANLHIHREIQIKESDVLKILSEKGPRKLKF</sequence>
<dbReference type="Proteomes" id="UP000475862">
    <property type="component" value="Unassembled WGS sequence"/>
</dbReference>
<dbReference type="EMBL" id="VYZN01000003">
    <property type="protein sequence ID" value="KAE9543991.1"/>
    <property type="molecule type" value="Genomic_DNA"/>
</dbReference>
<reference evidence="3 4" key="1">
    <citation type="submission" date="2019-08" db="EMBL/GenBank/DDBJ databases">
        <title>The genome of the soybean aphid Biotype 1, its phylome, world population structure and adaptation to the North American continent.</title>
        <authorList>
            <person name="Giordano R."/>
            <person name="Donthu R.K."/>
            <person name="Hernandez A.G."/>
            <person name="Wright C.L."/>
            <person name="Zimin A.V."/>
        </authorList>
    </citation>
    <scope>NUCLEOTIDE SEQUENCE [LARGE SCALE GENOMIC DNA]</scope>
    <source>
        <tissue evidence="3">Whole aphids</tissue>
    </source>
</reference>
<evidence type="ECO:0000313" key="4">
    <source>
        <dbReference type="Proteomes" id="UP000475862"/>
    </source>
</evidence>
<dbReference type="InterPro" id="IPR025398">
    <property type="entry name" value="DUF4371"/>
</dbReference>
<name>A0A6G0U4E2_APHGL</name>
<dbReference type="Pfam" id="PF05699">
    <property type="entry name" value="Dimer_Tnp_hAT"/>
    <property type="match status" value="1"/>
</dbReference>
<evidence type="ECO:0000256" key="1">
    <source>
        <dbReference type="SAM" id="MobiDB-lite"/>
    </source>
</evidence>
<dbReference type="OrthoDB" id="6611984at2759"/>
<evidence type="ECO:0000259" key="2">
    <source>
        <dbReference type="SMART" id="SM00597"/>
    </source>
</evidence>
<feature type="region of interest" description="Disordered" evidence="1">
    <location>
        <begin position="27"/>
        <end position="50"/>
    </location>
</feature>
<comment type="caution">
    <text evidence="3">The sequence shown here is derived from an EMBL/GenBank/DDBJ whole genome shotgun (WGS) entry which is preliminary data.</text>
</comment>
<evidence type="ECO:0000313" key="3">
    <source>
        <dbReference type="EMBL" id="KAE9543991.1"/>
    </source>
</evidence>
<dbReference type="AlphaFoldDB" id="A0A6G0U4E2"/>
<dbReference type="PANTHER" id="PTHR46289">
    <property type="entry name" value="52 KDA REPRESSOR OF THE INHIBITOR OF THE PROTEIN KINASE-LIKE PROTEIN-RELATED"/>
    <property type="match status" value="1"/>
</dbReference>
<protein>
    <recommendedName>
        <fullName evidence="2">TTF-type domain-containing protein</fullName>
    </recommendedName>
</protein>
<feature type="domain" description="TTF-type" evidence="2">
    <location>
        <begin position="101"/>
        <end position="199"/>
    </location>
</feature>
<organism evidence="3 4">
    <name type="scientific">Aphis glycines</name>
    <name type="common">Soybean aphid</name>
    <dbReference type="NCBI Taxonomy" id="307491"/>
    <lineage>
        <taxon>Eukaryota</taxon>
        <taxon>Metazoa</taxon>
        <taxon>Ecdysozoa</taxon>
        <taxon>Arthropoda</taxon>
        <taxon>Hexapoda</taxon>
        <taxon>Insecta</taxon>
        <taxon>Pterygota</taxon>
        <taxon>Neoptera</taxon>
        <taxon>Paraneoptera</taxon>
        <taxon>Hemiptera</taxon>
        <taxon>Sternorrhyncha</taxon>
        <taxon>Aphidomorpha</taxon>
        <taxon>Aphidoidea</taxon>
        <taxon>Aphididae</taxon>
        <taxon>Aphidini</taxon>
        <taxon>Aphis</taxon>
        <taxon>Aphis</taxon>
    </lineage>
</organism>
<dbReference type="PANTHER" id="PTHR46289:SF14">
    <property type="entry name" value="DUF4371 DOMAIN-CONTAINING PROTEIN"/>
    <property type="match status" value="1"/>
</dbReference>
<dbReference type="SUPFAM" id="SSF53098">
    <property type="entry name" value="Ribonuclease H-like"/>
    <property type="match status" value="1"/>
</dbReference>
<keyword evidence="4" id="KW-1185">Reference proteome</keyword>
<dbReference type="GO" id="GO:0046983">
    <property type="term" value="F:protein dimerization activity"/>
    <property type="evidence" value="ECO:0007669"/>
    <property type="project" value="InterPro"/>
</dbReference>
<gene>
    <name evidence="3" type="ORF">AGLY_001680</name>
</gene>
<dbReference type="InterPro" id="IPR012337">
    <property type="entry name" value="RNaseH-like_sf"/>
</dbReference>
<dbReference type="InterPro" id="IPR008906">
    <property type="entry name" value="HATC_C_dom"/>
</dbReference>
<dbReference type="SMART" id="SM00597">
    <property type="entry name" value="ZnF_TTF"/>
    <property type="match status" value="1"/>
</dbReference>
<dbReference type="InterPro" id="IPR052958">
    <property type="entry name" value="IFN-induced_PKR_regulator"/>
</dbReference>
<feature type="compositionally biased region" description="Low complexity" evidence="1">
    <location>
        <begin position="41"/>
        <end position="50"/>
    </location>
</feature>
<dbReference type="Pfam" id="PF14291">
    <property type="entry name" value="DUF4371"/>
    <property type="match status" value="1"/>
</dbReference>
<dbReference type="InterPro" id="IPR006580">
    <property type="entry name" value="Znf_TTF"/>
</dbReference>
<proteinExistence type="predicted"/>